<name>F0VYK6_9STRA</name>
<proteinExistence type="predicted"/>
<accession>F0VYK6</accession>
<evidence type="ECO:0000313" key="1">
    <source>
        <dbReference type="EMBL" id="CCA13870.1"/>
    </source>
</evidence>
<dbReference type="EMBL" id="FR824046">
    <property type="protein sequence ID" value="CCA13870.1"/>
    <property type="molecule type" value="Genomic_DNA"/>
</dbReference>
<sequence>MTLSLCNRCVVTIDGAVVLWSCKIQTVVSLKTMEAEIIAAQQAARELLEPRELIQELGIKIAEPMKMKNYNQVAIKQLEIEKRKSSAKHVDIRSTLSATTVTPRLCSQSS</sequence>
<gene>
    <name evidence="1" type="primary">AlNc14C1G13</name>
    <name evidence="1" type="ORF">ALNC14_000130</name>
</gene>
<dbReference type="AlphaFoldDB" id="F0VYK6"/>
<organism evidence="1">
    <name type="scientific">Albugo laibachii Nc14</name>
    <dbReference type="NCBI Taxonomy" id="890382"/>
    <lineage>
        <taxon>Eukaryota</taxon>
        <taxon>Sar</taxon>
        <taxon>Stramenopiles</taxon>
        <taxon>Oomycota</taxon>
        <taxon>Peronosporomycetes</taxon>
        <taxon>Albuginales</taxon>
        <taxon>Albuginaceae</taxon>
        <taxon>Albugo</taxon>
    </lineage>
</organism>
<dbReference type="HOGENOM" id="CLU_001650_6_3_1"/>
<reference evidence="1" key="1">
    <citation type="journal article" date="2011" name="PLoS Biol.">
        <title>Gene gain and loss during evolution of obligate parasitism in the white rust pathogen of Arabidopsis thaliana.</title>
        <authorList>
            <person name="Kemen E."/>
            <person name="Gardiner A."/>
            <person name="Schultz-Larsen T."/>
            <person name="Kemen A.C."/>
            <person name="Balmuth A.L."/>
            <person name="Robert-Seilaniantz A."/>
            <person name="Bailey K."/>
            <person name="Holub E."/>
            <person name="Studholme D.J."/>
            <person name="Maclean D."/>
            <person name="Jones J.D."/>
        </authorList>
    </citation>
    <scope>NUCLEOTIDE SEQUENCE</scope>
</reference>
<protein>
    <submittedName>
        <fullName evidence="1">AlNc14C1G13 protein</fullName>
    </submittedName>
</protein>
<reference evidence="1" key="2">
    <citation type="submission" date="2011-02" db="EMBL/GenBank/DDBJ databases">
        <authorList>
            <person name="MacLean D."/>
        </authorList>
    </citation>
    <scope>NUCLEOTIDE SEQUENCE</scope>
</reference>